<dbReference type="OMA" id="EVKQYLY"/>
<dbReference type="Gene3D" id="1.10.418.10">
    <property type="entry name" value="Calponin-like domain"/>
    <property type="match status" value="1"/>
</dbReference>
<dbReference type="PROSITE" id="PS50021">
    <property type="entry name" value="CH"/>
    <property type="match status" value="1"/>
</dbReference>
<dbReference type="AlphaFoldDB" id="Q6BMX7"/>
<name>Q6BMX7_DEBHA</name>
<dbReference type="HOGENOM" id="CLU_055232_2_1_1"/>
<dbReference type="Proteomes" id="UP000000599">
    <property type="component" value="Chromosome F"/>
</dbReference>
<dbReference type="GO" id="GO:0030674">
    <property type="term" value="F:protein-macromolecule adaptor activity"/>
    <property type="evidence" value="ECO:0007669"/>
    <property type="project" value="EnsemblFungi"/>
</dbReference>
<feature type="region of interest" description="Disordered" evidence="1">
    <location>
        <begin position="12"/>
        <end position="31"/>
    </location>
</feature>
<dbReference type="InterPro" id="IPR003096">
    <property type="entry name" value="SM22_calponin"/>
</dbReference>
<accession>Q6BMX7</accession>
<gene>
    <name evidence="3" type="ordered locus">DEHA2F01826g</name>
</gene>
<dbReference type="Pfam" id="PF00307">
    <property type="entry name" value="CH"/>
    <property type="match status" value="1"/>
</dbReference>
<dbReference type="InterPro" id="IPR050606">
    <property type="entry name" value="Calponin-like"/>
</dbReference>
<dbReference type="PANTHER" id="PTHR47385">
    <property type="entry name" value="CALPONIN"/>
    <property type="match status" value="1"/>
</dbReference>
<dbReference type="FunCoup" id="Q6BMX7">
    <property type="interactions" value="874"/>
</dbReference>
<evidence type="ECO:0000259" key="2">
    <source>
        <dbReference type="PROSITE" id="PS50021"/>
    </source>
</evidence>
<dbReference type="VEuPathDB" id="FungiDB:DEHA2F01826g"/>
<evidence type="ECO:0000313" key="3">
    <source>
        <dbReference type="EMBL" id="CAG88750.2"/>
    </source>
</evidence>
<dbReference type="PANTHER" id="PTHR47385:SF14">
    <property type="entry name" value="TRANSGELIN"/>
    <property type="match status" value="1"/>
</dbReference>
<dbReference type="SMART" id="SM00033">
    <property type="entry name" value="CH"/>
    <property type="match status" value="1"/>
</dbReference>
<feature type="domain" description="Calponin-homology (CH)" evidence="2">
    <location>
        <begin position="34"/>
        <end position="150"/>
    </location>
</feature>
<dbReference type="InterPro" id="IPR001715">
    <property type="entry name" value="CH_dom"/>
</dbReference>
<dbReference type="RefSeq" id="XP_460443.2">
    <property type="nucleotide sequence ID" value="XM_460443.1"/>
</dbReference>
<proteinExistence type="predicted"/>
<dbReference type="STRING" id="284592.Q6BMX7"/>
<sequence length="181" mass="20926">MNYLNYNRYEQKSEQNANTNLDQDLTNSRHQKYTKSEPEIKHWIFSVLSTPQSTIDAYSNRSLDLIDILKDGELLCKLGKLLEIPNNPCSKYKSSKMPFVQMENISFFLKACELIGISHDEIFQTIDLYERKDPYQIIITLISFSRRANEINSTNFPNVIGPKIVKIKPPVPKKPINLSAK</sequence>
<evidence type="ECO:0000256" key="1">
    <source>
        <dbReference type="SAM" id="MobiDB-lite"/>
    </source>
</evidence>
<dbReference type="InterPro" id="IPR036872">
    <property type="entry name" value="CH_dom_sf"/>
</dbReference>
<dbReference type="OrthoDB" id="21595at2759"/>
<dbReference type="GO" id="GO:0007015">
    <property type="term" value="P:actin filament organization"/>
    <property type="evidence" value="ECO:0007669"/>
    <property type="project" value="EnsemblFungi"/>
</dbReference>
<dbReference type="eggNOG" id="KOG2046">
    <property type="taxonomic scope" value="Eukaryota"/>
</dbReference>
<evidence type="ECO:0000313" key="4">
    <source>
        <dbReference type="Proteomes" id="UP000000599"/>
    </source>
</evidence>
<dbReference type="EMBL" id="CR382138">
    <property type="protein sequence ID" value="CAG88750.2"/>
    <property type="molecule type" value="Genomic_DNA"/>
</dbReference>
<dbReference type="GO" id="GO:0051015">
    <property type="term" value="F:actin filament binding"/>
    <property type="evidence" value="ECO:0007669"/>
    <property type="project" value="EnsemblFungi"/>
</dbReference>
<dbReference type="InParanoid" id="Q6BMX7"/>
<keyword evidence="4" id="KW-1185">Reference proteome</keyword>
<dbReference type="GO" id="GO:0030479">
    <property type="term" value="C:actin cortical patch"/>
    <property type="evidence" value="ECO:0007669"/>
    <property type="project" value="EnsemblFungi"/>
</dbReference>
<protein>
    <submittedName>
        <fullName evidence="3">DEHA2F01826p</fullName>
    </submittedName>
</protein>
<organism evidence="3 4">
    <name type="scientific">Debaryomyces hansenii (strain ATCC 36239 / CBS 767 / BCRC 21394 / JCM 1990 / NBRC 0083 / IGC 2968)</name>
    <name type="common">Yeast</name>
    <name type="synonym">Torulaspora hansenii</name>
    <dbReference type="NCBI Taxonomy" id="284592"/>
    <lineage>
        <taxon>Eukaryota</taxon>
        <taxon>Fungi</taxon>
        <taxon>Dikarya</taxon>
        <taxon>Ascomycota</taxon>
        <taxon>Saccharomycotina</taxon>
        <taxon>Pichiomycetes</taxon>
        <taxon>Debaryomycetaceae</taxon>
        <taxon>Debaryomyces</taxon>
    </lineage>
</organism>
<dbReference type="KEGG" id="dha:DEHA2F01826g"/>
<feature type="compositionally biased region" description="Polar residues" evidence="1">
    <location>
        <begin position="14"/>
        <end position="28"/>
    </location>
</feature>
<dbReference type="SUPFAM" id="SSF47576">
    <property type="entry name" value="Calponin-homology domain, CH-domain"/>
    <property type="match status" value="1"/>
</dbReference>
<dbReference type="GeneID" id="2903946"/>
<dbReference type="PRINTS" id="PR00888">
    <property type="entry name" value="SM22CALPONIN"/>
</dbReference>
<reference evidence="3 4" key="1">
    <citation type="journal article" date="2004" name="Nature">
        <title>Genome evolution in yeasts.</title>
        <authorList>
            <consortium name="Genolevures"/>
            <person name="Dujon B."/>
            <person name="Sherman D."/>
            <person name="Fischer G."/>
            <person name="Durrens P."/>
            <person name="Casaregola S."/>
            <person name="Lafontaine I."/>
            <person name="de Montigny J."/>
            <person name="Marck C."/>
            <person name="Neuveglise C."/>
            <person name="Talla E."/>
            <person name="Goffard N."/>
            <person name="Frangeul L."/>
            <person name="Aigle M."/>
            <person name="Anthouard V."/>
            <person name="Babour A."/>
            <person name="Barbe V."/>
            <person name="Barnay S."/>
            <person name="Blanchin S."/>
            <person name="Beckerich J.M."/>
            <person name="Beyne E."/>
            <person name="Bleykasten C."/>
            <person name="Boisrame A."/>
            <person name="Boyer J."/>
            <person name="Cattolico L."/>
            <person name="Confanioleri F."/>
            <person name="de Daruvar A."/>
            <person name="Despons L."/>
            <person name="Fabre E."/>
            <person name="Fairhead C."/>
            <person name="Ferry-Dumazet H."/>
            <person name="Groppi A."/>
            <person name="Hantraye F."/>
            <person name="Hennequin C."/>
            <person name="Jauniaux N."/>
            <person name="Joyet P."/>
            <person name="Kachouri R."/>
            <person name="Kerrest A."/>
            <person name="Koszul R."/>
            <person name="Lemaire M."/>
            <person name="Lesur I."/>
            <person name="Ma L."/>
            <person name="Muller H."/>
            <person name="Nicaud J.M."/>
            <person name="Nikolski M."/>
            <person name="Oztas S."/>
            <person name="Ozier-Kalogeropoulos O."/>
            <person name="Pellenz S."/>
            <person name="Potier S."/>
            <person name="Richard G.F."/>
            <person name="Straub M.L."/>
            <person name="Suleau A."/>
            <person name="Swennene D."/>
            <person name="Tekaia F."/>
            <person name="Wesolowski-Louvel M."/>
            <person name="Westhof E."/>
            <person name="Wirth B."/>
            <person name="Zeniou-Meyer M."/>
            <person name="Zivanovic I."/>
            <person name="Bolotin-Fukuhara M."/>
            <person name="Thierry A."/>
            <person name="Bouchier C."/>
            <person name="Caudron B."/>
            <person name="Scarpelli C."/>
            <person name="Gaillardin C."/>
            <person name="Weissenbach J."/>
            <person name="Wincker P."/>
            <person name="Souciet J.L."/>
        </authorList>
    </citation>
    <scope>NUCLEOTIDE SEQUENCE [LARGE SCALE GENOMIC DNA]</scope>
    <source>
        <strain evidence="4">ATCC 36239 / CBS 767 / BCRC 21394 / JCM 1990 / NBRC 0083 / IGC 2968</strain>
    </source>
</reference>